<dbReference type="InterPro" id="IPR012337">
    <property type="entry name" value="RNaseH-like_sf"/>
</dbReference>
<dbReference type="GO" id="GO:0006313">
    <property type="term" value="P:DNA transposition"/>
    <property type="evidence" value="ECO:0007669"/>
    <property type="project" value="InterPro"/>
</dbReference>
<evidence type="ECO:0000256" key="1">
    <source>
        <dbReference type="SAM" id="MobiDB-lite"/>
    </source>
</evidence>
<evidence type="ECO:0000259" key="2">
    <source>
        <dbReference type="Pfam" id="PF01609"/>
    </source>
</evidence>
<accession>A0A1I0JR58</accession>
<organism evidence="3 4">
    <name type="scientific">Natrinema hispanicum</name>
    <dbReference type="NCBI Taxonomy" id="392421"/>
    <lineage>
        <taxon>Archaea</taxon>
        <taxon>Methanobacteriati</taxon>
        <taxon>Methanobacteriota</taxon>
        <taxon>Stenosarchaea group</taxon>
        <taxon>Halobacteria</taxon>
        <taxon>Halobacteriales</taxon>
        <taxon>Natrialbaceae</taxon>
        <taxon>Natrinema</taxon>
    </lineage>
</organism>
<feature type="compositionally biased region" description="Basic and acidic residues" evidence="1">
    <location>
        <begin position="153"/>
        <end position="166"/>
    </location>
</feature>
<feature type="region of interest" description="Disordered" evidence="1">
    <location>
        <begin position="140"/>
        <end position="168"/>
    </location>
</feature>
<dbReference type="Proteomes" id="UP000199320">
    <property type="component" value="Unassembled WGS sequence"/>
</dbReference>
<dbReference type="EMBL" id="FOIC01000057">
    <property type="protein sequence ID" value="SEU13165.1"/>
    <property type="molecule type" value="Genomic_DNA"/>
</dbReference>
<dbReference type="RefSeq" id="WP_092936059.1">
    <property type="nucleotide sequence ID" value="NZ_FOIC01000057.1"/>
</dbReference>
<keyword evidence="4" id="KW-1185">Reference proteome</keyword>
<dbReference type="STRING" id="392421.SAMN04488694_1578"/>
<dbReference type="Pfam" id="PF01609">
    <property type="entry name" value="DDE_Tnp_1"/>
    <property type="match status" value="1"/>
</dbReference>
<sequence length="581" mass="66364">MPRDDPAVAESIVVHAETLCEREDHLWDVINHLSIPVDLLTDHRDQGKVDFGTEEMVRAHLYRLIRGFSQNEFATELGKSASLVKSFNFQIRNLENAPSQQDLSYAKCSFSDDTWEIIEEAATAIRRVAVEYDVISEYLVPSPPEDEGETEEERQKSNREHKRESTQKAVKLARKHALPEFVTGRASNRQYDDIEILDQFARTSAKNGSAHAEGEIGYLLNDDLTCHGSTFLRAIKLIATPDDDSMQLTLDSIFEENRMPRIDAIRDEVMKAFDGATDNIINSIRGDDPFDERKTIAAIDITDDPFTVSPWLDRDEEIPKPDYPRMINGYVDDDPKKQGYKYATITLVGDNAPIILGVEPYKQNSKWEEDDAPSYPKGDLVERLLDRAQEFVDLDEVLLDRGFYANDVYAAIEDRGLTYTTPVPKYTDEYENIEDIKAMDDADMAVEPDVGFWKDGELQHKAHFLYVPVKADDADGNYAVFVTNRDSVDTAGEIKHVVNQYRRRWDIENQYKTIVEYLPRTSSTDYRVRLTNFVLAALIYNLWRLTDYLIKVAIDMDVRAPPVLTAKTFANVLGQYLLRLG</sequence>
<dbReference type="InterPro" id="IPR002559">
    <property type="entry name" value="Transposase_11"/>
</dbReference>
<name>A0A1I0JR58_9EURY</name>
<reference evidence="4" key="1">
    <citation type="submission" date="2016-10" db="EMBL/GenBank/DDBJ databases">
        <authorList>
            <person name="Varghese N."/>
            <person name="Submissions S."/>
        </authorList>
    </citation>
    <scope>NUCLEOTIDE SEQUENCE [LARGE SCALE GENOMIC DNA]</scope>
    <source>
        <strain evidence="4">CDM_6</strain>
    </source>
</reference>
<dbReference type="GO" id="GO:0003677">
    <property type="term" value="F:DNA binding"/>
    <property type="evidence" value="ECO:0007669"/>
    <property type="project" value="InterPro"/>
</dbReference>
<dbReference type="OrthoDB" id="225944at2157"/>
<gene>
    <name evidence="3" type="ORF">SAMN04488694_1578</name>
</gene>
<dbReference type="SUPFAM" id="SSF53098">
    <property type="entry name" value="Ribonuclease H-like"/>
    <property type="match status" value="1"/>
</dbReference>
<dbReference type="GO" id="GO:0004803">
    <property type="term" value="F:transposase activity"/>
    <property type="evidence" value="ECO:0007669"/>
    <property type="project" value="InterPro"/>
</dbReference>
<feature type="domain" description="Transposase IS4-like" evidence="2">
    <location>
        <begin position="381"/>
        <end position="542"/>
    </location>
</feature>
<proteinExistence type="predicted"/>
<evidence type="ECO:0000313" key="4">
    <source>
        <dbReference type="Proteomes" id="UP000199320"/>
    </source>
</evidence>
<dbReference type="AlphaFoldDB" id="A0A1I0JR58"/>
<evidence type="ECO:0000313" key="3">
    <source>
        <dbReference type="EMBL" id="SEU13165.1"/>
    </source>
</evidence>
<protein>
    <submittedName>
        <fullName evidence="3">Transposase DDE domain-containing protein</fullName>
    </submittedName>
</protein>